<evidence type="ECO:0000256" key="2">
    <source>
        <dbReference type="ARBA" id="ARBA00013090"/>
    </source>
</evidence>
<proteinExistence type="inferred from homology"/>
<dbReference type="PROSITE" id="PS00923">
    <property type="entry name" value="ASP_GLU_RACEMASE_1"/>
    <property type="match status" value="1"/>
</dbReference>
<comment type="similarity">
    <text evidence="7">Belongs to the aspartate/glutamate racemases family.</text>
</comment>
<dbReference type="InterPro" id="IPR015942">
    <property type="entry name" value="Asp/Glu/hydantoin_racemase"/>
</dbReference>
<feature type="binding site" evidence="7">
    <location>
        <begin position="187"/>
        <end position="188"/>
    </location>
    <ligand>
        <name>substrate</name>
    </ligand>
</feature>
<dbReference type="InterPro" id="IPR033134">
    <property type="entry name" value="Asp/Glu_racemase_AS_2"/>
</dbReference>
<dbReference type="PANTHER" id="PTHR21198:SF2">
    <property type="entry name" value="GLUTAMATE RACEMASE"/>
    <property type="match status" value="1"/>
</dbReference>
<keyword evidence="3 7" id="KW-0133">Cell shape</keyword>
<evidence type="ECO:0000256" key="4">
    <source>
        <dbReference type="ARBA" id="ARBA00022984"/>
    </source>
</evidence>
<dbReference type="HAMAP" id="MF_00258">
    <property type="entry name" value="Glu_racemase"/>
    <property type="match status" value="1"/>
</dbReference>
<dbReference type="GO" id="GO:0009252">
    <property type="term" value="P:peptidoglycan biosynthetic process"/>
    <property type="evidence" value="ECO:0007669"/>
    <property type="project" value="UniProtKB-UniRule"/>
</dbReference>
<dbReference type="AlphaFoldDB" id="A0A662Z8A7"/>
<feature type="active site" description="Proton donor/acceptor" evidence="7">
    <location>
        <position position="186"/>
    </location>
</feature>
<feature type="binding site" evidence="7">
    <location>
        <begin position="40"/>
        <end position="41"/>
    </location>
    <ligand>
        <name>substrate</name>
    </ligand>
</feature>
<feature type="active site" description="Proton donor/acceptor" evidence="7">
    <location>
        <position position="72"/>
    </location>
</feature>
<dbReference type="InterPro" id="IPR004391">
    <property type="entry name" value="Glu_race"/>
</dbReference>
<feature type="binding site" evidence="7">
    <location>
        <begin position="73"/>
        <end position="74"/>
    </location>
    <ligand>
        <name>substrate</name>
    </ligand>
</feature>
<gene>
    <name evidence="7" type="primary">murI</name>
    <name evidence="8" type="ORF">SAMN04487865_10052</name>
</gene>
<evidence type="ECO:0000256" key="5">
    <source>
        <dbReference type="ARBA" id="ARBA00023235"/>
    </source>
</evidence>
<dbReference type="Pfam" id="PF01177">
    <property type="entry name" value="Asp_Glu_race"/>
    <property type="match status" value="1"/>
</dbReference>
<organism evidence="8 9">
    <name type="scientific">Succinivibrio dextrinosolvens</name>
    <dbReference type="NCBI Taxonomy" id="83771"/>
    <lineage>
        <taxon>Bacteria</taxon>
        <taxon>Pseudomonadati</taxon>
        <taxon>Pseudomonadota</taxon>
        <taxon>Gammaproteobacteria</taxon>
        <taxon>Aeromonadales</taxon>
        <taxon>Succinivibrionaceae</taxon>
        <taxon>Succinivibrio</taxon>
    </lineage>
</organism>
<dbReference type="EC" id="5.1.1.3" evidence="2 7"/>
<sequence>MKRVLFFDSGVGGLSILRDVMKLNPDIEPYYLFDNECFPYGSKSENFLINRIKNLIQQINSEFNFNAIVIACNTASTVALPSLRSVINIPIVGVVPAVKPAAKLSKNKIIGLLATPGTLSREYTKNLINKFASDCRLICVGDAMLAVIAETRLTTGIVDKESIRKIVQPFLSERLDERPDTVVLGCTHYPFVKDVLAELLPNMKIIDSGEAIGRRVRDVIRNTPIQDIKKAKPRAFYTGHLLDYSGRLQMVQKFGFEELENFSVNVNN</sequence>
<dbReference type="GO" id="GO:0008360">
    <property type="term" value="P:regulation of cell shape"/>
    <property type="evidence" value="ECO:0007669"/>
    <property type="project" value="UniProtKB-KW"/>
</dbReference>
<dbReference type="EMBL" id="FOSF01000005">
    <property type="protein sequence ID" value="SFJ86100.1"/>
    <property type="molecule type" value="Genomic_DNA"/>
</dbReference>
<comment type="function">
    <text evidence="7">Provides the (R)-glutamate required for cell wall biosynthesis.</text>
</comment>
<feature type="binding site" evidence="7">
    <location>
        <begin position="8"/>
        <end position="9"/>
    </location>
    <ligand>
        <name>substrate</name>
    </ligand>
</feature>
<dbReference type="InterPro" id="IPR018187">
    <property type="entry name" value="Asp/Glu_racemase_AS_1"/>
</dbReference>
<comment type="pathway">
    <text evidence="7">Cell wall biogenesis; peptidoglycan biosynthesis.</text>
</comment>
<dbReference type="GO" id="GO:0071555">
    <property type="term" value="P:cell wall organization"/>
    <property type="evidence" value="ECO:0007669"/>
    <property type="project" value="UniProtKB-KW"/>
</dbReference>
<reference evidence="8 9" key="1">
    <citation type="submission" date="2016-10" db="EMBL/GenBank/DDBJ databases">
        <authorList>
            <person name="Varghese N."/>
            <person name="Submissions S."/>
        </authorList>
    </citation>
    <scope>NUCLEOTIDE SEQUENCE [LARGE SCALE GENOMIC DNA]</scope>
    <source>
        <strain evidence="8 9">22B</strain>
    </source>
</reference>
<dbReference type="NCBIfam" id="TIGR00067">
    <property type="entry name" value="glut_race"/>
    <property type="match status" value="1"/>
</dbReference>
<keyword evidence="9" id="KW-1185">Reference proteome</keyword>
<comment type="catalytic activity">
    <reaction evidence="1 7">
        <text>L-glutamate = D-glutamate</text>
        <dbReference type="Rhea" id="RHEA:12813"/>
        <dbReference type="ChEBI" id="CHEBI:29985"/>
        <dbReference type="ChEBI" id="CHEBI:29986"/>
        <dbReference type="EC" id="5.1.1.3"/>
    </reaction>
</comment>
<dbReference type="RefSeq" id="WP_164954339.1">
    <property type="nucleotide sequence ID" value="NZ_CP047056.1"/>
</dbReference>
<evidence type="ECO:0000313" key="9">
    <source>
        <dbReference type="Proteomes" id="UP000243374"/>
    </source>
</evidence>
<evidence type="ECO:0000256" key="7">
    <source>
        <dbReference type="HAMAP-Rule" id="MF_00258"/>
    </source>
</evidence>
<dbReference type="PROSITE" id="PS00924">
    <property type="entry name" value="ASP_GLU_RACEMASE_2"/>
    <property type="match status" value="1"/>
</dbReference>
<evidence type="ECO:0000256" key="3">
    <source>
        <dbReference type="ARBA" id="ARBA00022960"/>
    </source>
</evidence>
<keyword evidence="6 7" id="KW-0961">Cell wall biogenesis/degradation</keyword>
<evidence type="ECO:0000256" key="6">
    <source>
        <dbReference type="ARBA" id="ARBA00023316"/>
    </source>
</evidence>
<name>A0A662Z8A7_9GAMM</name>
<evidence type="ECO:0000313" key="8">
    <source>
        <dbReference type="EMBL" id="SFJ86100.1"/>
    </source>
</evidence>
<dbReference type="Proteomes" id="UP000243374">
    <property type="component" value="Unassembled WGS sequence"/>
</dbReference>
<accession>A0A662Z8A7</accession>
<evidence type="ECO:0000256" key="1">
    <source>
        <dbReference type="ARBA" id="ARBA00001602"/>
    </source>
</evidence>
<dbReference type="InterPro" id="IPR001920">
    <property type="entry name" value="Asp/Glu_race"/>
</dbReference>
<keyword evidence="5 7" id="KW-0413">Isomerase</keyword>
<dbReference type="PANTHER" id="PTHR21198">
    <property type="entry name" value="GLUTAMATE RACEMASE"/>
    <property type="match status" value="1"/>
</dbReference>
<dbReference type="UniPathway" id="UPA00219"/>
<keyword evidence="4 7" id="KW-0573">Peptidoglycan synthesis</keyword>
<dbReference type="SUPFAM" id="SSF53681">
    <property type="entry name" value="Aspartate/glutamate racemase"/>
    <property type="match status" value="2"/>
</dbReference>
<dbReference type="Gene3D" id="3.40.50.1860">
    <property type="match status" value="2"/>
</dbReference>
<protein>
    <recommendedName>
        <fullName evidence="2 7">Glutamate racemase</fullName>
        <ecNumber evidence="2 7">5.1.1.3</ecNumber>
    </recommendedName>
</protein>
<dbReference type="GO" id="GO:0008881">
    <property type="term" value="F:glutamate racemase activity"/>
    <property type="evidence" value="ECO:0007669"/>
    <property type="project" value="UniProtKB-UniRule"/>
</dbReference>